<protein>
    <submittedName>
        <fullName evidence="1">Uncharacterized protein</fullName>
    </submittedName>
</protein>
<accession>A0A329SV73</accession>
<dbReference type="OrthoDB" id="6761949at2759"/>
<dbReference type="VEuPathDB" id="FungiDB:PC110_g3951"/>
<evidence type="ECO:0000313" key="2">
    <source>
        <dbReference type="Proteomes" id="UP000251314"/>
    </source>
</evidence>
<comment type="caution">
    <text evidence="1">The sequence shown here is derived from an EMBL/GenBank/DDBJ whole genome shotgun (WGS) entry which is preliminary data.</text>
</comment>
<keyword evidence="2" id="KW-1185">Reference proteome</keyword>
<dbReference type="EMBL" id="MJFZ01000058">
    <property type="protein sequence ID" value="RAW39866.1"/>
    <property type="molecule type" value="Genomic_DNA"/>
</dbReference>
<sequence length="121" mass="13412">MEGTSVMLSIILYTPEVEGSLISVSKPPEKDVVAQFNKDKCGFCCGDATVMEAKRCGNVYKLNRVGDEVCYVATTRKEQWTVEHASLDHMPYKCYEQLLPIAEGESRVADGVKSDDVCARK</sequence>
<dbReference type="AlphaFoldDB" id="A0A329SV73"/>
<evidence type="ECO:0000313" key="1">
    <source>
        <dbReference type="EMBL" id="RAW39866.1"/>
    </source>
</evidence>
<proteinExistence type="predicted"/>
<name>A0A329SV73_9STRA</name>
<gene>
    <name evidence="1" type="ORF">PC110_g3951</name>
</gene>
<reference evidence="1 2" key="1">
    <citation type="submission" date="2018-01" db="EMBL/GenBank/DDBJ databases">
        <title>Draft genome of the strawberry crown rot pathogen Phytophthora cactorum.</title>
        <authorList>
            <person name="Armitage A.D."/>
            <person name="Lysoe E."/>
            <person name="Nellist C.F."/>
            <person name="Harrison R.J."/>
            <person name="Brurberg M.B."/>
        </authorList>
    </citation>
    <scope>NUCLEOTIDE SEQUENCE [LARGE SCALE GENOMIC DNA]</scope>
    <source>
        <strain evidence="1 2">10300</strain>
    </source>
</reference>
<dbReference type="Proteomes" id="UP000251314">
    <property type="component" value="Unassembled WGS sequence"/>
</dbReference>
<organism evidence="1 2">
    <name type="scientific">Phytophthora cactorum</name>
    <dbReference type="NCBI Taxonomy" id="29920"/>
    <lineage>
        <taxon>Eukaryota</taxon>
        <taxon>Sar</taxon>
        <taxon>Stramenopiles</taxon>
        <taxon>Oomycota</taxon>
        <taxon>Peronosporomycetes</taxon>
        <taxon>Peronosporales</taxon>
        <taxon>Peronosporaceae</taxon>
        <taxon>Phytophthora</taxon>
    </lineage>
</organism>